<dbReference type="EC" id="2.7.3.9" evidence="6 17"/>
<dbReference type="SUPFAM" id="SSF51621">
    <property type="entry name" value="Phosphoenolpyruvate/pyruvate domain"/>
    <property type="match status" value="1"/>
</dbReference>
<dbReference type="InterPro" id="IPR006318">
    <property type="entry name" value="PTS_EI-like"/>
</dbReference>
<dbReference type="Pfam" id="PF00391">
    <property type="entry name" value="PEP-utilizers"/>
    <property type="match status" value="1"/>
</dbReference>
<feature type="domain" description="PEP-utilising enzyme C-terminal" evidence="22">
    <location>
        <begin position="252"/>
        <end position="543"/>
    </location>
</feature>
<feature type="domain" description="PEP-utilising enzyme mobile" evidence="21">
    <location>
        <begin position="155"/>
        <end position="227"/>
    </location>
</feature>
<evidence type="ECO:0000259" key="22">
    <source>
        <dbReference type="Pfam" id="PF02896"/>
    </source>
</evidence>
<evidence type="ECO:0000256" key="16">
    <source>
        <dbReference type="ARBA" id="ARBA00033235"/>
    </source>
</evidence>
<dbReference type="Proteomes" id="UP001179858">
    <property type="component" value="Chromosome"/>
</dbReference>
<dbReference type="InterPro" id="IPR008279">
    <property type="entry name" value="PEP-util_enz_mobile_dom"/>
</dbReference>
<dbReference type="InterPro" id="IPR040442">
    <property type="entry name" value="Pyrv_kinase-like_dom_sf"/>
</dbReference>
<evidence type="ECO:0000256" key="15">
    <source>
        <dbReference type="ARBA" id="ARBA00022842"/>
    </source>
</evidence>
<feature type="domain" description="Phosphotransferase system enzyme I N-terminal" evidence="23">
    <location>
        <begin position="6"/>
        <end position="128"/>
    </location>
</feature>
<dbReference type="Pfam" id="PF05524">
    <property type="entry name" value="PEP-utilisers_N"/>
    <property type="match status" value="1"/>
</dbReference>
<dbReference type="Gene3D" id="3.20.20.60">
    <property type="entry name" value="Phosphoenolpyruvate-binding domains"/>
    <property type="match status" value="1"/>
</dbReference>
<dbReference type="AlphaFoldDB" id="A0AAF0GSJ6"/>
<comment type="cofactor">
    <cofactor evidence="2 17 20">
        <name>Mg(2+)</name>
        <dbReference type="ChEBI" id="CHEBI:18420"/>
    </cofactor>
</comment>
<feature type="binding site" evidence="20">
    <location>
        <position position="457"/>
    </location>
    <ligand>
        <name>Mg(2+)</name>
        <dbReference type="ChEBI" id="CHEBI:18420"/>
    </ligand>
</feature>
<feature type="active site" description="Proton donor" evidence="18">
    <location>
        <position position="504"/>
    </location>
</feature>
<dbReference type="EMBL" id="CP122959">
    <property type="protein sequence ID" value="WGI20188.1"/>
    <property type="molecule type" value="Genomic_DNA"/>
</dbReference>
<keyword evidence="14 17" id="KW-0418">Kinase</keyword>
<sequence length="575" mass="63125">MMTKLRGIAASDGIATAKAYMLVQPDLSFSKSTISDSEKEINRLHKALQDSTSDLETIRKIAAESLGEEEAQVFDAHMMILADPEFTGAIEGKINDDKVNAEQALKEVADLFVATFEAMTDNAYMQERAADIKDVTKRVLSHLLGVTLPNPALIDEEVIVIAHDLTPSDTAQLNGKFVKAFVTDVGGRTSHSAIMARSLEIPAIVGTETVTQDVKAGDLLIVDGINGDVVLDPTDADIAEYDVKAQAFADQKAEWEKLKNEKSVTKDGKTFTVAANIGTPKDLAGVLENGSEAIGLYRTEFLYMDSAELPSEDDQFEAYKSVLEGMDGKPVVVRTMDIGGDKKLPYLPLPEEMNPFLGYRAIRISLDRDDIFRTQLRALLRASNYGKLRIMFPMIATVAEFRQAKGILEDEKAKLIAAGQTVSDDLQVGMMVEIPASAVLANQFAKEVDFFSIGTNDLIQYTMAADRMNERVSYLYQPYNPAILRLIKNVIDASHKEGKWTGMCGEAAGDSIMAPLLVGMGLDEFSMSATSVLRVRSLMKRLDTTELTDLVETAVNVNTSNEENQKLVEDFMKDR</sequence>
<protein>
    <recommendedName>
        <fullName evidence="7 17">Phosphoenolpyruvate-protein phosphotransferase</fullName>
        <ecNumber evidence="6 17">2.7.3.9</ecNumber>
    </recommendedName>
    <alternativeName>
        <fullName evidence="16 17">Phosphotransferase system, enzyme I</fullName>
    </alternativeName>
</protein>
<feature type="binding site" evidence="19">
    <location>
        <position position="467"/>
    </location>
    <ligand>
        <name>phosphoenolpyruvate</name>
        <dbReference type="ChEBI" id="CHEBI:58702"/>
    </ligand>
</feature>
<dbReference type="PIRSF" id="PIRSF000732">
    <property type="entry name" value="PTS_enzyme_I"/>
    <property type="match status" value="1"/>
</dbReference>
<dbReference type="SUPFAM" id="SSF47831">
    <property type="entry name" value="Enzyme I of the PEP:sugar phosphotransferase system HPr-binding (sub)domain"/>
    <property type="match status" value="1"/>
</dbReference>
<evidence type="ECO:0000256" key="17">
    <source>
        <dbReference type="PIRNR" id="PIRNR000732"/>
    </source>
</evidence>
<name>A0AAF0GSJ6_LATSK</name>
<gene>
    <name evidence="24" type="primary">ptsP</name>
    <name evidence="24" type="ORF">QBD03_08310</name>
</gene>
<evidence type="ECO:0000256" key="2">
    <source>
        <dbReference type="ARBA" id="ARBA00001946"/>
    </source>
</evidence>
<keyword evidence="8 17" id="KW-0813">Transport</keyword>
<evidence type="ECO:0000256" key="14">
    <source>
        <dbReference type="ARBA" id="ARBA00022777"/>
    </source>
</evidence>
<keyword evidence="10 17" id="KW-0762">Sugar transport</keyword>
<feature type="binding site" evidence="20">
    <location>
        <position position="433"/>
    </location>
    <ligand>
        <name>Mg(2+)</name>
        <dbReference type="ChEBI" id="CHEBI:18420"/>
    </ligand>
</feature>
<keyword evidence="15 17" id="KW-0460">Magnesium</keyword>
<proteinExistence type="inferred from homology"/>
<keyword evidence="12 17" id="KW-0598">Phosphotransferase system</keyword>
<evidence type="ECO:0000256" key="7">
    <source>
        <dbReference type="ARBA" id="ARBA00016544"/>
    </source>
</evidence>
<evidence type="ECO:0000256" key="4">
    <source>
        <dbReference type="ARBA" id="ARBA00004496"/>
    </source>
</evidence>
<evidence type="ECO:0000256" key="11">
    <source>
        <dbReference type="ARBA" id="ARBA00022679"/>
    </source>
</evidence>
<dbReference type="FunFam" id="3.20.20.60:FF:000007">
    <property type="entry name" value="Phosphoenolpyruvate-protein phosphotransferase"/>
    <property type="match status" value="1"/>
</dbReference>
<evidence type="ECO:0000256" key="10">
    <source>
        <dbReference type="ARBA" id="ARBA00022597"/>
    </source>
</evidence>
<evidence type="ECO:0000313" key="24">
    <source>
        <dbReference type="EMBL" id="WGI20188.1"/>
    </source>
</evidence>
<evidence type="ECO:0000313" key="25">
    <source>
        <dbReference type="Proteomes" id="UP001179858"/>
    </source>
</evidence>
<dbReference type="GO" id="GO:0046872">
    <property type="term" value="F:metal ion binding"/>
    <property type="evidence" value="ECO:0007669"/>
    <property type="project" value="UniProtKB-KW"/>
</dbReference>
<dbReference type="InterPro" id="IPR050499">
    <property type="entry name" value="PEP-utilizing_PTS_enzyme"/>
</dbReference>
<evidence type="ECO:0000256" key="20">
    <source>
        <dbReference type="PIRSR" id="PIRSR000732-3"/>
    </source>
</evidence>
<dbReference type="InterPro" id="IPR024692">
    <property type="entry name" value="PTS_EI"/>
</dbReference>
<evidence type="ECO:0000256" key="13">
    <source>
        <dbReference type="ARBA" id="ARBA00022723"/>
    </source>
</evidence>
<comment type="similarity">
    <text evidence="5 17">Belongs to the PEP-utilizing enzyme family.</text>
</comment>
<dbReference type="PANTHER" id="PTHR46244">
    <property type="entry name" value="PHOSPHOENOLPYRUVATE-PROTEIN PHOSPHOTRANSFERASE"/>
    <property type="match status" value="1"/>
</dbReference>
<dbReference type="InterPro" id="IPR018274">
    <property type="entry name" value="PEP_util_AS"/>
</dbReference>
<dbReference type="PANTHER" id="PTHR46244:SF3">
    <property type="entry name" value="PHOSPHOENOLPYRUVATE-PROTEIN PHOSPHOTRANSFERASE"/>
    <property type="match status" value="1"/>
</dbReference>
<feature type="active site" description="Tele-phosphohistidine intermediate" evidence="18">
    <location>
        <position position="191"/>
    </location>
</feature>
<dbReference type="InterPro" id="IPR036637">
    <property type="entry name" value="Phosphohistidine_dom_sf"/>
</dbReference>
<dbReference type="GO" id="GO:0016301">
    <property type="term" value="F:kinase activity"/>
    <property type="evidence" value="ECO:0007669"/>
    <property type="project" value="UniProtKB-KW"/>
</dbReference>
<accession>A0AAF0GSJ6</accession>
<evidence type="ECO:0000256" key="18">
    <source>
        <dbReference type="PIRSR" id="PIRSR000732-1"/>
    </source>
</evidence>
<dbReference type="NCBIfam" id="TIGR01417">
    <property type="entry name" value="PTS_I_fam"/>
    <property type="match status" value="1"/>
</dbReference>
<dbReference type="PROSITE" id="PS00742">
    <property type="entry name" value="PEP_ENZYMES_2"/>
    <property type="match status" value="1"/>
</dbReference>
<comment type="catalytic activity">
    <reaction evidence="1 17">
        <text>L-histidyl-[protein] + phosphoenolpyruvate = N(pros)-phospho-L-histidyl-[protein] + pyruvate</text>
        <dbReference type="Rhea" id="RHEA:23880"/>
        <dbReference type="Rhea" id="RHEA-COMP:9745"/>
        <dbReference type="Rhea" id="RHEA-COMP:9746"/>
        <dbReference type="ChEBI" id="CHEBI:15361"/>
        <dbReference type="ChEBI" id="CHEBI:29979"/>
        <dbReference type="ChEBI" id="CHEBI:58702"/>
        <dbReference type="ChEBI" id="CHEBI:64837"/>
        <dbReference type="EC" id="2.7.3.9"/>
    </reaction>
</comment>
<dbReference type="Pfam" id="PF02896">
    <property type="entry name" value="PEP-utilizers_C"/>
    <property type="match status" value="1"/>
</dbReference>
<comment type="subcellular location">
    <subcellularLocation>
        <location evidence="4 17">Cytoplasm</location>
    </subcellularLocation>
</comment>
<evidence type="ECO:0000259" key="23">
    <source>
        <dbReference type="Pfam" id="PF05524"/>
    </source>
</evidence>
<evidence type="ECO:0000256" key="1">
    <source>
        <dbReference type="ARBA" id="ARBA00000683"/>
    </source>
</evidence>
<dbReference type="InterPro" id="IPR008731">
    <property type="entry name" value="PTS_EIN"/>
</dbReference>
<dbReference type="PRINTS" id="PR01736">
    <property type="entry name" value="PHPHTRNFRASE"/>
</dbReference>
<dbReference type="GO" id="GO:0005737">
    <property type="term" value="C:cytoplasm"/>
    <property type="evidence" value="ECO:0007669"/>
    <property type="project" value="UniProtKB-SubCell"/>
</dbReference>
<organism evidence="24 25">
    <name type="scientific">Latilactobacillus sakei</name>
    <name type="common">Lactobacillus sakei</name>
    <dbReference type="NCBI Taxonomy" id="1599"/>
    <lineage>
        <taxon>Bacteria</taxon>
        <taxon>Bacillati</taxon>
        <taxon>Bacillota</taxon>
        <taxon>Bacilli</taxon>
        <taxon>Lactobacillales</taxon>
        <taxon>Lactobacillaceae</taxon>
        <taxon>Latilactobacillus</taxon>
    </lineage>
</organism>
<keyword evidence="11 17" id="KW-0808">Transferase</keyword>
<comment type="function">
    <text evidence="3 17">General (non sugar-specific) component of the phosphoenolpyruvate-dependent sugar phosphotransferase system (sugar PTS). This major carbohydrate active-transport system catalyzes the phosphorylation of incoming sugar substrates concomitantly with their translocation across the cell membrane. Enzyme I transfers the phosphoryl group from phosphoenolpyruvate (PEP) to the phosphoryl carrier protein (HPr).</text>
</comment>
<keyword evidence="13 17" id="KW-0479">Metal-binding</keyword>
<feature type="binding site" evidence="19">
    <location>
        <position position="298"/>
    </location>
    <ligand>
        <name>phosphoenolpyruvate</name>
        <dbReference type="ChEBI" id="CHEBI:58702"/>
    </ligand>
</feature>
<evidence type="ECO:0000256" key="8">
    <source>
        <dbReference type="ARBA" id="ARBA00022448"/>
    </source>
</evidence>
<keyword evidence="9 17" id="KW-0963">Cytoplasm</keyword>
<dbReference type="GO" id="GO:0008965">
    <property type="term" value="F:phosphoenolpyruvate-protein phosphotransferase activity"/>
    <property type="evidence" value="ECO:0007669"/>
    <property type="project" value="UniProtKB-EC"/>
</dbReference>
<dbReference type="InterPro" id="IPR036618">
    <property type="entry name" value="PtsI_HPr-bd_sf"/>
</dbReference>
<evidence type="ECO:0000256" key="9">
    <source>
        <dbReference type="ARBA" id="ARBA00022490"/>
    </source>
</evidence>
<dbReference type="InterPro" id="IPR023151">
    <property type="entry name" value="PEP_util_CS"/>
</dbReference>
<dbReference type="GO" id="GO:0009401">
    <property type="term" value="P:phosphoenolpyruvate-dependent sugar phosphotransferase system"/>
    <property type="evidence" value="ECO:0007669"/>
    <property type="project" value="UniProtKB-KW"/>
</dbReference>
<feature type="binding site" evidence="19">
    <location>
        <begin position="456"/>
        <end position="457"/>
    </location>
    <ligand>
        <name>phosphoenolpyruvate</name>
        <dbReference type="ChEBI" id="CHEBI:58702"/>
    </ligand>
</feature>
<evidence type="ECO:0000259" key="21">
    <source>
        <dbReference type="Pfam" id="PF00391"/>
    </source>
</evidence>
<dbReference type="PROSITE" id="PS00370">
    <property type="entry name" value="PEP_ENZYMES_PHOS_SITE"/>
    <property type="match status" value="1"/>
</dbReference>
<evidence type="ECO:0000256" key="3">
    <source>
        <dbReference type="ARBA" id="ARBA00002728"/>
    </source>
</evidence>
<dbReference type="Gene3D" id="1.10.274.10">
    <property type="entry name" value="PtsI, HPr-binding domain"/>
    <property type="match status" value="1"/>
</dbReference>
<evidence type="ECO:0000256" key="5">
    <source>
        <dbReference type="ARBA" id="ARBA00007837"/>
    </source>
</evidence>
<dbReference type="InterPro" id="IPR015813">
    <property type="entry name" value="Pyrv/PenolPyrv_kinase-like_dom"/>
</dbReference>
<dbReference type="Gene3D" id="3.50.30.10">
    <property type="entry name" value="Phosphohistidine domain"/>
    <property type="match status" value="1"/>
</dbReference>
<evidence type="ECO:0000256" key="19">
    <source>
        <dbReference type="PIRSR" id="PIRSR000732-2"/>
    </source>
</evidence>
<evidence type="ECO:0000256" key="12">
    <source>
        <dbReference type="ARBA" id="ARBA00022683"/>
    </source>
</evidence>
<dbReference type="SUPFAM" id="SSF52009">
    <property type="entry name" value="Phosphohistidine domain"/>
    <property type="match status" value="1"/>
</dbReference>
<dbReference type="InterPro" id="IPR000121">
    <property type="entry name" value="PEP_util_C"/>
</dbReference>
<evidence type="ECO:0000256" key="6">
    <source>
        <dbReference type="ARBA" id="ARBA00012232"/>
    </source>
</evidence>
<reference evidence="24" key="1">
    <citation type="submission" date="2023-04" db="EMBL/GenBank/DDBJ databases">
        <title>Novel strain of Lactilactobacillus sakei and use thereof.</title>
        <authorList>
            <person name="Kim S.Y."/>
        </authorList>
    </citation>
    <scope>NUCLEOTIDE SEQUENCE</scope>
    <source>
        <strain evidence="24">HUP1</strain>
    </source>
</reference>
<feature type="binding site" evidence="19">
    <location>
        <position position="334"/>
    </location>
    <ligand>
        <name>phosphoenolpyruvate</name>
        <dbReference type="ChEBI" id="CHEBI:58702"/>
    </ligand>
</feature>